<name>A0A427XEX6_9TREE</name>
<protein>
    <submittedName>
        <fullName evidence="2">Uncharacterized protein</fullName>
    </submittedName>
</protein>
<evidence type="ECO:0000313" key="2">
    <source>
        <dbReference type="EMBL" id="RSH77382.1"/>
    </source>
</evidence>
<keyword evidence="1" id="KW-0732">Signal</keyword>
<dbReference type="RefSeq" id="XP_028472529.1">
    <property type="nucleotide sequence ID" value="XM_028619033.1"/>
</dbReference>
<feature type="signal peptide" evidence="1">
    <location>
        <begin position="1"/>
        <end position="26"/>
    </location>
</feature>
<dbReference type="AlphaFoldDB" id="A0A427XEX6"/>
<reference evidence="2 3" key="1">
    <citation type="submission" date="2018-11" db="EMBL/GenBank/DDBJ databases">
        <title>Genome sequence of Apiotrichum porosum DSM 27194.</title>
        <authorList>
            <person name="Aliyu H."/>
            <person name="Gorte O."/>
            <person name="Ochsenreither K."/>
        </authorList>
    </citation>
    <scope>NUCLEOTIDE SEQUENCE [LARGE SCALE GENOMIC DNA]</scope>
    <source>
        <strain evidence="2 3">DSM 27194</strain>
    </source>
</reference>
<evidence type="ECO:0000256" key="1">
    <source>
        <dbReference type="SAM" id="SignalP"/>
    </source>
</evidence>
<keyword evidence="3" id="KW-1185">Reference proteome</keyword>
<sequence length="171" mass="19160">MTGRIVRRTASIILASALLLAALVHTLHHVAQQTCTYWDPYAPASQDAAECVRAKQYRQLEAFLKDPKYDYEAYLLDKLQLFNETLCSGRGPPRKLIVSTWWFTHTGLLGSTAGEEVWMNDVVHAVEEQGFIVLDDYHSARMIHLANALSESIIVHYSVPLVPIAQTPNAP</sequence>
<evidence type="ECO:0000313" key="3">
    <source>
        <dbReference type="Proteomes" id="UP000279236"/>
    </source>
</evidence>
<dbReference type="Proteomes" id="UP000279236">
    <property type="component" value="Unassembled WGS sequence"/>
</dbReference>
<gene>
    <name evidence="2" type="ORF">EHS24_003342</name>
</gene>
<dbReference type="EMBL" id="RSCE01000016">
    <property type="protein sequence ID" value="RSH77382.1"/>
    <property type="molecule type" value="Genomic_DNA"/>
</dbReference>
<accession>A0A427XEX6</accession>
<organism evidence="2 3">
    <name type="scientific">Apiotrichum porosum</name>
    <dbReference type="NCBI Taxonomy" id="105984"/>
    <lineage>
        <taxon>Eukaryota</taxon>
        <taxon>Fungi</taxon>
        <taxon>Dikarya</taxon>
        <taxon>Basidiomycota</taxon>
        <taxon>Agaricomycotina</taxon>
        <taxon>Tremellomycetes</taxon>
        <taxon>Trichosporonales</taxon>
        <taxon>Trichosporonaceae</taxon>
        <taxon>Apiotrichum</taxon>
    </lineage>
</organism>
<dbReference type="GeneID" id="39587885"/>
<comment type="caution">
    <text evidence="2">The sequence shown here is derived from an EMBL/GenBank/DDBJ whole genome shotgun (WGS) entry which is preliminary data.</text>
</comment>
<dbReference type="OrthoDB" id="2113294at2759"/>
<feature type="chain" id="PRO_5019249317" evidence="1">
    <location>
        <begin position="27"/>
        <end position="171"/>
    </location>
</feature>
<proteinExistence type="predicted"/>